<evidence type="ECO:0000313" key="11">
    <source>
        <dbReference type="Proteomes" id="UP000234328"/>
    </source>
</evidence>
<keyword evidence="7 9" id="KW-0472">Membrane</keyword>
<dbReference type="EMBL" id="PDNV01000007">
    <property type="protein sequence ID" value="PLC53712.1"/>
    <property type="molecule type" value="Genomic_DNA"/>
</dbReference>
<feature type="transmembrane region" description="Helical" evidence="9">
    <location>
        <begin position="232"/>
        <end position="261"/>
    </location>
</feature>
<evidence type="ECO:0000256" key="1">
    <source>
        <dbReference type="ARBA" id="ARBA00004429"/>
    </source>
</evidence>
<keyword evidence="3" id="KW-1003">Cell membrane</keyword>
<dbReference type="Proteomes" id="UP000234328">
    <property type="component" value="Unassembled WGS sequence"/>
</dbReference>
<name>A0A2N4UFB4_9BURK</name>
<comment type="similarity">
    <text evidence="8">Belongs to the TsuA/YedE (TC 9.B.102) family.</text>
</comment>
<feature type="transmembrane region" description="Helical" evidence="9">
    <location>
        <begin position="311"/>
        <end position="330"/>
    </location>
</feature>
<dbReference type="Pfam" id="PF04143">
    <property type="entry name" value="Sulf_transp"/>
    <property type="match status" value="1"/>
</dbReference>
<feature type="transmembrane region" description="Helical" evidence="9">
    <location>
        <begin position="45"/>
        <end position="68"/>
    </location>
</feature>
<dbReference type="OrthoDB" id="9794165at2"/>
<evidence type="ECO:0000256" key="8">
    <source>
        <dbReference type="ARBA" id="ARBA00035655"/>
    </source>
</evidence>
<feature type="transmembrane region" description="Helical" evidence="9">
    <location>
        <begin position="282"/>
        <end position="305"/>
    </location>
</feature>
<evidence type="ECO:0000256" key="4">
    <source>
        <dbReference type="ARBA" id="ARBA00022519"/>
    </source>
</evidence>
<dbReference type="PANTHER" id="PTHR30574:SF1">
    <property type="entry name" value="SULPHUR TRANSPORT DOMAIN-CONTAINING PROTEIN"/>
    <property type="match status" value="1"/>
</dbReference>
<evidence type="ECO:0008006" key="12">
    <source>
        <dbReference type="Google" id="ProtNLM"/>
    </source>
</evidence>
<comment type="caution">
    <text evidence="10">The sequence shown here is derived from an EMBL/GenBank/DDBJ whole genome shotgun (WGS) entry which is preliminary data.</text>
</comment>
<evidence type="ECO:0000256" key="2">
    <source>
        <dbReference type="ARBA" id="ARBA00022448"/>
    </source>
</evidence>
<feature type="transmembrane region" description="Helical" evidence="9">
    <location>
        <begin position="80"/>
        <end position="97"/>
    </location>
</feature>
<comment type="subcellular location">
    <subcellularLocation>
        <location evidence="1">Cell inner membrane</location>
        <topology evidence="1">Multi-pass membrane protein</topology>
    </subcellularLocation>
</comment>
<protein>
    <recommendedName>
        <fullName evidence="12">Sulphur transport domain-containing protein</fullName>
    </recommendedName>
</protein>
<feature type="transmembrane region" description="Helical" evidence="9">
    <location>
        <begin position="118"/>
        <end position="139"/>
    </location>
</feature>
<sequence>MPQLELVPWAGLAIGVVFGVCGQITGFCLHRGLREYWSGRAGYKLHAYALALAVALAGTHVAASLGLADITKSMYMTPSFSWLLLPVGGLMFGYGMGLSNGCGARALILLGQGNLRSFVVLVCLGISAYITLTGIAAPLRVLISDFTTFSPTSIAVPQGLPRSLTVWILVAALTLFALRPRESGQRATDLTGGAIIGLLVAAGWLVTGWLGADDFEPTPVASLTFVGPIGDTLHYAMIATGMSLRFGITVVLGVLVGSFLAAVLRGRYRIEGFESAGQMSRYIAGGALMGAGGALALGCSIGQGLTGLSTLAYSSMVSAFAIVVGARLAWAGSSGSIMTASPTVQST</sequence>
<keyword evidence="5 9" id="KW-0812">Transmembrane</keyword>
<dbReference type="AlphaFoldDB" id="A0A2N4UFB4"/>
<keyword evidence="11" id="KW-1185">Reference proteome</keyword>
<dbReference type="InterPro" id="IPR007272">
    <property type="entry name" value="Sulf_transp_TsuA/YedE"/>
</dbReference>
<keyword evidence="4" id="KW-0997">Cell inner membrane</keyword>
<feature type="transmembrane region" description="Helical" evidence="9">
    <location>
        <begin position="190"/>
        <end position="212"/>
    </location>
</feature>
<reference evidence="10 11" key="1">
    <citation type="submission" date="2017-10" db="EMBL/GenBank/DDBJ databases">
        <title>Two draft genome sequences of Pusillimonas sp. strains isolated from a nitrate- and radionuclide-contaminated groundwater in Russia.</title>
        <authorList>
            <person name="Grouzdev D.S."/>
            <person name="Tourova T.P."/>
            <person name="Goeva M.A."/>
            <person name="Babich T.L."/>
            <person name="Sokolova D.S."/>
            <person name="Abdullin R."/>
            <person name="Poltaraus A.B."/>
            <person name="Toshchakov S.V."/>
            <person name="Nazina T.N."/>
        </authorList>
    </citation>
    <scope>NUCLEOTIDE SEQUENCE [LARGE SCALE GENOMIC DNA]</scope>
    <source>
        <strain evidence="10 11">JR1/69-2-13</strain>
    </source>
</reference>
<feature type="transmembrane region" description="Helical" evidence="9">
    <location>
        <begin position="159"/>
        <end position="178"/>
    </location>
</feature>
<keyword evidence="6 9" id="KW-1133">Transmembrane helix</keyword>
<evidence type="ECO:0000256" key="9">
    <source>
        <dbReference type="SAM" id="Phobius"/>
    </source>
</evidence>
<evidence type="ECO:0000256" key="3">
    <source>
        <dbReference type="ARBA" id="ARBA00022475"/>
    </source>
</evidence>
<dbReference type="GO" id="GO:0005886">
    <property type="term" value="C:plasma membrane"/>
    <property type="evidence" value="ECO:0007669"/>
    <property type="project" value="UniProtKB-SubCell"/>
</dbReference>
<evidence type="ECO:0000256" key="7">
    <source>
        <dbReference type="ARBA" id="ARBA00023136"/>
    </source>
</evidence>
<gene>
    <name evidence="10" type="ORF">CR155_12230</name>
</gene>
<evidence type="ECO:0000256" key="5">
    <source>
        <dbReference type="ARBA" id="ARBA00022692"/>
    </source>
</evidence>
<organism evidence="10 11">
    <name type="scientific">Pollutimonas nitritireducens</name>
    <dbReference type="NCBI Taxonomy" id="2045209"/>
    <lineage>
        <taxon>Bacteria</taxon>
        <taxon>Pseudomonadati</taxon>
        <taxon>Pseudomonadota</taxon>
        <taxon>Betaproteobacteria</taxon>
        <taxon>Burkholderiales</taxon>
        <taxon>Alcaligenaceae</taxon>
        <taxon>Pollutimonas</taxon>
    </lineage>
</organism>
<evidence type="ECO:0000313" key="10">
    <source>
        <dbReference type="EMBL" id="PLC53712.1"/>
    </source>
</evidence>
<feature type="transmembrane region" description="Helical" evidence="9">
    <location>
        <begin position="6"/>
        <end position="33"/>
    </location>
</feature>
<accession>A0A2N4UFB4</accession>
<dbReference type="PANTHER" id="PTHR30574">
    <property type="entry name" value="INNER MEMBRANE PROTEIN YEDE"/>
    <property type="match status" value="1"/>
</dbReference>
<evidence type="ECO:0000256" key="6">
    <source>
        <dbReference type="ARBA" id="ARBA00022989"/>
    </source>
</evidence>
<proteinExistence type="inferred from homology"/>
<keyword evidence="2" id="KW-0813">Transport</keyword>